<evidence type="ECO:0000313" key="12">
    <source>
        <dbReference type="Proteomes" id="UP000066284"/>
    </source>
</evidence>
<dbReference type="GO" id="GO:0005886">
    <property type="term" value="C:plasma membrane"/>
    <property type="evidence" value="ECO:0007669"/>
    <property type="project" value="UniProtKB-SubCell"/>
</dbReference>
<keyword evidence="6 7" id="KW-0472">Membrane</keyword>
<evidence type="ECO:0000256" key="1">
    <source>
        <dbReference type="ARBA" id="ARBA00004651"/>
    </source>
</evidence>
<proteinExistence type="inferred from homology"/>
<keyword evidence="5 7" id="KW-1133">Transmembrane helix</keyword>
<accession>A0A0S4KR49</accession>
<dbReference type="Pfam" id="PF21082">
    <property type="entry name" value="MS_channel_3rd"/>
    <property type="match status" value="1"/>
</dbReference>
<dbReference type="OrthoDB" id="6500477at2"/>
<dbReference type="Proteomes" id="UP000066284">
    <property type="component" value="Chromosome 1"/>
</dbReference>
<dbReference type="RefSeq" id="WP_062483207.1">
    <property type="nucleotide sequence ID" value="NZ_LN885086.1"/>
</dbReference>
<organism evidence="11 12">
    <name type="scientific">Candidatus Nitrospira inopinata</name>
    <dbReference type="NCBI Taxonomy" id="1715989"/>
    <lineage>
        <taxon>Bacteria</taxon>
        <taxon>Pseudomonadati</taxon>
        <taxon>Nitrospirota</taxon>
        <taxon>Nitrospiria</taxon>
        <taxon>Nitrospirales</taxon>
        <taxon>Nitrospiraceae</taxon>
        <taxon>Nitrospira</taxon>
    </lineage>
</organism>
<dbReference type="Gene3D" id="2.30.30.60">
    <property type="match status" value="1"/>
</dbReference>
<dbReference type="AlphaFoldDB" id="A0A0S4KR49"/>
<dbReference type="InterPro" id="IPR011066">
    <property type="entry name" value="MscS_channel_C_sf"/>
</dbReference>
<evidence type="ECO:0000256" key="3">
    <source>
        <dbReference type="ARBA" id="ARBA00022475"/>
    </source>
</evidence>
<feature type="domain" description="Mechanosensitive ion channel transmembrane helices 2/3" evidence="10">
    <location>
        <begin position="73"/>
        <end position="113"/>
    </location>
</feature>
<dbReference type="Gene3D" id="3.30.70.100">
    <property type="match status" value="1"/>
</dbReference>
<dbReference type="InterPro" id="IPR045276">
    <property type="entry name" value="YbiO_bact"/>
</dbReference>
<dbReference type="InterPro" id="IPR023408">
    <property type="entry name" value="MscS_beta-dom_sf"/>
</dbReference>
<dbReference type="Gene3D" id="1.10.287.1260">
    <property type="match status" value="1"/>
</dbReference>
<comment type="similarity">
    <text evidence="2">Belongs to the MscS (TC 1.A.23) family.</text>
</comment>
<evidence type="ECO:0000259" key="10">
    <source>
        <dbReference type="Pfam" id="PF21088"/>
    </source>
</evidence>
<feature type="transmembrane region" description="Helical" evidence="7">
    <location>
        <begin position="22"/>
        <end position="39"/>
    </location>
</feature>
<dbReference type="KEGG" id="nio:NITINOP_0697"/>
<gene>
    <name evidence="11" type="ORF">NITINOP_0697</name>
</gene>
<keyword evidence="12" id="KW-1185">Reference proteome</keyword>
<dbReference type="STRING" id="1715989.NITINOP_0697"/>
<protein>
    <submittedName>
        <fullName evidence="11">Small-conductance mechanosensitive channel</fullName>
    </submittedName>
</protein>
<evidence type="ECO:0000256" key="6">
    <source>
        <dbReference type="ARBA" id="ARBA00023136"/>
    </source>
</evidence>
<feature type="domain" description="Mechanosensitive ion channel MscS" evidence="8">
    <location>
        <begin position="115"/>
        <end position="177"/>
    </location>
</feature>
<dbReference type="InterPro" id="IPR049142">
    <property type="entry name" value="MS_channel_1st"/>
</dbReference>
<dbReference type="InterPro" id="IPR049278">
    <property type="entry name" value="MS_channel_C"/>
</dbReference>
<dbReference type="PANTHER" id="PTHR30460">
    <property type="entry name" value="MODERATE CONDUCTANCE MECHANOSENSITIVE CHANNEL YBIO"/>
    <property type="match status" value="1"/>
</dbReference>
<dbReference type="InterPro" id="IPR006685">
    <property type="entry name" value="MscS_channel_2nd"/>
</dbReference>
<evidence type="ECO:0000256" key="4">
    <source>
        <dbReference type="ARBA" id="ARBA00022692"/>
    </source>
</evidence>
<evidence type="ECO:0000256" key="7">
    <source>
        <dbReference type="SAM" id="Phobius"/>
    </source>
</evidence>
<sequence length="295" mass="32454">MTQEAWVAQLIERSIQWGMSSGIRAVLICLGMLFLLAVIRQALARVRRLLEGALPTPAQRQRAETLTQVLRDVARVFVVAVGTMMVLSEIGIDLKPLLAAAGLGGLAIGFGAQSLVKDVISGFFILLEDSIAVGDVVEIAGVSGLVEEVKLRSIRLRDVSGSVHVVPNGIVDRVKNMTKGFSFYVFDVGVAYKEDVDRVMAVLVEIAEELRADPLYAEDILEPLEMLGVDRFDDSAVIIRCRIKTMPSKQWRVGREMNRRIKKTFDAKGIEIPFPHRTLYWGEGQAPPAIVRTGA</sequence>
<dbReference type="PANTHER" id="PTHR30460:SF0">
    <property type="entry name" value="MODERATE CONDUCTANCE MECHANOSENSITIVE CHANNEL YBIO"/>
    <property type="match status" value="1"/>
</dbReference>
<dbReference type="InterPro" id="IPR010920">
    <property type="entry name" value="LSM_dom_sf"/>
</dbReference>
<feature type="domain" description="Mechanosensitive ion channel MscS C-terminal" evidence="9">
    <location>
        <begin position="185"/>
        <end position="272"/>
    </location>
</feature>
<dbReference type="GO" id="GO:0008381">
    <property type="term" value="F:mechanosensitive monoatomic ion channel activity"/>
    <property type="evidence" value="ECO:0007669"/>
    <property type="project" value="InterPro"/>
</dbReference>
<evidence type="ECO:0000256" key="2">
    <source>
        <dbReference type="ARBA" id="ARBA00008017"/>
    </source>
</evidence>
<comment type="subcellular location">
    <subcellularLocation>
        <location evidence="1">Cell membrane</location>
        <topology evidence="1">Multi-pass membrane protein</topology>
    </subcellularLocation>
</comment>
<dbReference type="Pfam" id="PF00924">
    <property type="entry name" value="MS_channel_2nd"/>
    <property type="match status" value="1"/>
</dbReference>
<evidence type="ECO:0000259" key="9">
    <source>
        <dbReference type="Pfam" id="PF21082"/>
    </source>
</evidence>
<reference evidence="12" key="1">
    <citation type="submission" date="2015-09" db="EMBL/GenBank/DDBJ databases">
        <authorList>
            <person name="Daims H."/>
        </authorList>
    </citation>
    <scope>NUCLEOTIDE SEQUENCE [LARGE SCALE GENOMIC DNA]</scope>
</reference>
<dbReference type="InterPro" id="IPR011014">
    <property type="entry name" value="MscS_channel_TM-2"/>
</dbReference>
<evidence type="ECO:0000259" key="8">
    <source>
        <dbReference type="Pfam" id="PF00924"/>
    </source>
</evidence>
<name>A0A0S4KR49_9BACT</name>
<keyword evidence="4 7" id="KW-0812">Transmembrane</keyword>
<evidence type="ECO:0000313" key="11">
    <source>
        <dbReference type="EMBL" id="CUQ65672.1"/>
    </source>
</evidence>
<dbReference type="SUPFAM" id="SSF82861">
    <property type="entry name" value="Mechanosensitive channel protein MscS (YggB), transmembrane region"/>
    <property type="match status" value="1"/>
</dbReference>
<evidence type="ECO:0000256" key="5">
    <source>
        <dbReference type="ARBA" id="ARBA00022989"/>
    </source>
</evidence>
<dbReference type="SUPFAM" id="SSF82689">
    <property type="entry name" value="Mechanosensitive channel protein MscS (YggB), C-terminal domain"/>
    <property type="match status" value="1"/>
</dbReference>
<dbReference type="Pfam" id="PF21088">
    <property type="entry name" value="MS_channel_1st"/>
    <property type="match status" value="1"/>
</dbReference>
<keyword evidence="3" id="KW-1003">Cell membrane</keyword>
<dbReference type="EMBL" id="LN885086">
    <property type="protein sequence ID" value="CUQ65672.1"/>
    <property type="molecule type" value="Genomic_DNA"/>
</dbReference>
<dbReference type="SUPFAM" id="SSF50182">
    <property type="entry name" value="Sm-like ribonucleoproteins"/>
    <property type="match status" value="1"/>
</dbReference>